<evidence type="ECO:0000313" key="4">
    <source>
        <dbReference type="EMBL" id="SEO22543.1"/>
    </source>
</evidence>
<proteinExistence type="predicted"/>
<dbReference type="Pfam" id="PF24035">
    <property type="entry name" value="DUF7344"/>
    <property type="match status" value="1"/>
</dbReference>
<organism evidence="4 5">
    <name type="scientific">Halogranum amylolyticum</name>
    <dbReference type="NCBI Taxonomy" id="660520"/>
    <lineage>
        <taxon>Archaea</taxon>
        <taxon>Methanobacteriati</taxon>
        <taxon>Methanobacteriota</taxon>
        <taxon>Stenosarchaea group</taxon>
        <taxon>Halobacteria</taxon>
        <taxon>Halobacteriales</taxon>
        <taxon>Haloferacaceae</taxon>
    </lineage>
</organism>
<keyword evidence="2" id="KW-1133">Transmembrane helix</keyword>
<name>A0A1H8MZ55_9EURY</name>
<dbReference type="Proteomes" id="UP000199126">
    <property type="component" value="Unassembled WGS sequence"/>
</dbReference>
<evidence type="ECO:0000313" key="5">
    <source>
        <dbReference type="Proteomes" id="UP000199126"/>
    </source>
</evidence>
<evidence type="ECO:0000256" key="2">
    <source>
        <dbReference type="SAM" id="Phobius"/>
    </source>
</evidence>
<keyword evidence="2" id="KW-0472">Membrane</keyword>
<feature type="transmembrane region" description="Helical" evidence="2">
    <location>
        <begin position="138"/>
        <end position="156"/>
    </location>
</feature>
<reference evidence="5" key="1">
    <citation type="submission" date="2016-10" db="EMBL/GenBank/DDBJ databases">
        <authorList>
            <person name="Varghese N."/>
            <person name="Submissions S."/>
        </authorList>
    </citation>
    <scope>NUCLEOTIDE SEQUENCE [LARGE SCALE GENOMIC DNA]</scope>
    <source>
        <strain evidence="5">CGMCC 1.10121</strain>
    </source>
</reference>
<protein>
    <recommendedName>
        <fullName evidence="3">DUF7344 domain-containing protein</fullName>
    </recommendedName>
</protein>
<evidence type="ECO:0000259" key="3">
    <source>
        <dbReference type="Pfam" id="PF24035"/>
    </source>
</evidence>
<keyword evidence="2" id="KW-0812">Transmembrane</keyword>
<gene>
    <name evidence="4" type="ORF">SAMN04487948_101194</name>
</gene>
<keyword evidence="5" id="KW-1185">Reference proteome</keyword>
<dbReference type="InterPro" id="IPR055768">
    <property type="entry name" value="DUF7344"/>
</dbReference>
<dbReference type="EMBL" id="FODV01000001">
    <property type="protein sequence ID" value="SEO22543.1"/>
    <property type="molecule type" value="Genomic_DNA"/>
</dbReference>
<feature type="domain" description="DUF7344" evidence="3">
    <location>
        <begin position="30"/>
        <end position="109"/>
    </location>
</feature>
<feature type="compositionally biased region" description="Polar residues" evidence="1">
    <location>
        <begin position="1"/>
        <end position="13"/>
    </location>
</feature>
<evidence type="ECO:0000256" key="1">
    <source>
        <dbReference type="SAM" id="MobiDB-lite"/>
    </source>
</evidence>
<dbReference type="RefSeq" id="WP_089820588.1">
    <property type="nucleotide sequence ID" value="NZ_FODV01000001.1"/>
</dbReference>
<feature type="region of interest" description="Disordered" evidence="1">
    <location>
        <begin position="1"/>
        <end position="22"/>
    </location>
</feature>
<accession>A0A1H8MZ55</accession>
<sequence>MELQTIRSRTVSRSADRQATEPTLSKDELFEILKNQRRRDALSFLKENGGEVNLSDMSEFIAAKENGIDVSALSSSQRKRVYIGLYQCHLPKMANFGVVDFDKDRGTIELLPAAELLDPYLDDDVVASDPNVELRMGAAATVALLVIAGLVGAPVLSALPAAGWAVVSTVALLLFAVTEAVGV</sequence>
<dbReference type="AlphaFoldDB" id="A0A1H8MZ55"/>
<dbReference type="OrthoDB" id="331021at2157"/>